<reference evidence="3" key="1">
    <citation type="journal article" date="2014" name="Proc. Natl. Acad. Sci. U.S.A.">
        <title>Extensive sampling of basidiomycete genomes demonstrates inadequacy of the white-rot/brown-rot paradigm for wood decay fungi.</title>
        <authorList>
            <person name="Riley R."/>
            <person name="Salamov A.A."/>
            <person name="Brown D.W."/>
            <person name="Nagy L.G."/>
            <person name="Floudas D."/>
            <person name="Held B.W."/>
            <person name="Levasseur A."/>
            <person name="Lombard V."/>
            <person name="Morin E."/>
            <person name="Otillar R."/>
            <person name="Lindquist E.A."/>
            <person name="Sun H."/>
            <person name="LaButti K.M."/>
            <person name="Schmutz J."/>
            <person name="Jabbour D."/>
            <person name="Luo H."/>
            <person name="Baker S.E."/>
            <person name="Pisabarro A.G."/>
            <person name="Walton J.D."/>
            <person name="Blanchette R.A."/>
            <person name="Henrissat B."/>
            <person name="Martin F."/>
            <person name="Cullen D."/>
            <person name="Hibbett D.S."/>
            <person name="Grigoriev I.V."/>
        </authorList>
    </citation>
    <scope>NUCLEOTIDE SEQUENCE [LARGE SCALE GENOMIC DNA]</scope>
    <source>
        <strain evidence="3">CBS 339.88</strain>
    </source>
</reference>
<feature type="region of interest" description="Disordered" evidence="1">
    <location>
        <begin position="1"/>
        <end position="27"/>
    </location>
</feature>
<dbReference type="EMBL" id="KL142389">
    <property type="protein sequence ID" value="KDR72352.1"/>
    <property type="molecule type" value="Genomic_DNA"/>
</dbReference>
<evidence type="ECO:0000256" key="1">
    <source>
        <dbReference type="SAM" id="MobiDB-lite"/>
    </source>
</evidence>
<keyword evidence="3" id="KW-1185">Reference proteome</keyword>
<dbReference type="HOGENOM" id="CLU_1304942_0_0_1"/>
<gene>
    <name evidence="2" type="ORF">GALMADRAFT_769838</name>
</gene>
<feature type="compositionally biased region" description="Polar residues" evidence="1">
    <location>
        <begin position="183"/>
        <end position="194"/>
    </location>
</feature>
<dbReference type="Proteomes" id="UP000027222">
    <property type="component" value="Unassembled WGS sequence"/>
</dbReference>
<accession>A0A067SQN7</accession>
<sequence length="211" mass="23475">MPTASWRRKPPRQSKFSNSSLQLGGDGHDPDELIHLLFRMKSVMAKAEEVVQEMKGGSVDMCTLQRVSDLPKQVWEHIQVLPLSSALPSLNASLTTYELTLLEIGFNATCRQLSEDEINSRLDAFMADFQGIMDRFQVENDQLKARSSDSPGMFQNAHHFVVSGGNFSVTTALNDEVVRDRSQNTSGPHSSNRRLISVGGPQPPSWCSEQK</sequence>
<name>A0A067SQN7_GALM3</name>
<proteinExistence type="predicted"/>
<feature type="compositionally biased region" description="Basic residues" evidence="1">
    <location>
        <begin position="1"/>
        <end position="12"/>
    </location>
</feature>
<evidence type="ECO:0000313" key="3">
    <source>
        <dbReference type="Proteomes" id="UP000027222"/>
    </source>
</evidence>
<dbReference type="AlphaFoldDB" id="A0A067SQN7"/>
<evidence type="ECO:0000313" key="2">
    <source>
        <dbReference type="EMBL" id="KDR72352.1"/>
    </source>
</evidence>
<feature type="region of interest" description="Disordered" evidence="1">
    <location>
        <begin position="180"/>
        <end position="211"/>
    </location>
</feature>
<organism evidence="2 3">
    <name type="scientific">Galerina marginata (strain CBS 339.88)</name>
    <dbReference type="NCBI Taxonomy" id="685588"/>
    <lineage>
        <taxon>Eukaryota</taxon>
        <taxon>Fungi</taxon>
        <taxon>Dikarya</taxon>
        <taxon>Basidiomycota</taxon>
        <taxon>Agaricomycotina</taxon>
        <taxon>Agaricomycetes</taxon>
        <taxon>Agaricomycetidae</taxon>
        <taxon>Agaricales</taxon>
        <taxon>Agaricineae</taxon>
        <taxon>Strophariaceae</taxon>
        <taxon>Galerina</taxon>
    </lineage>
</organism>
<protein>
    <submittedName>
        <fullName evidence="2">Uncharacterized protein</fullName>
    </submittedName>
</protein>